<gene>
    <name evidence="1" type="ORF">ILYODFUR_014698</name>
</gene>
<evidence type="ECO:0000313" key="2">
    <source>
        <dbReference type="Proteomes" id="UP001482620"/>
    </source>
</evidence>
<protein>
    <submittedName>
        <fullName evidence="1">Uncharacterized protein</fullName>
    </submittedName>
</protein>
<reference evidence="1 2" key="1">
    <citation type="submission" date="2021-06" db="EMBL/GenBank/DDBJ databases">
        <authorList>
            <person name="Palmer J.M."/>
        </authorList>
    </citation>
    <scope>NUCLEOTIDE SEQUENCE [LARGE SCALE GENOMIC DNA]</scope>
    <source>
        <strain evidence="2">if_2019</strain>
        <tissue evidence="1">Muscle</tissue>
    </source>
</reference>
<evidence type="ECO:0000313" key="1">
    <source>
        <dbReference type="EMBL" id="MEQ2232748.1"/>
    </source>
</evidence>
<dbReference type="EMBL" id="JAHRIQ010036006">
    <property type="protein sequence ID" value="MEQ2232748.1"/>
    <property type="molecule type" value="Genomic_DNA"/>
</dbReference>
<proteinExistence type="predicted"/>
<comment type="caution">
    <text evidence="1">The sequence shown here is derived from an EMBL/GenBank/DDBJ whole genome shotgun (WGS) entry which is preliminary data.</text>
</comment>
<keyword evidence="2" id="KW-1185">Reference proteome</keyword>
<sequence>MFHCSIFDAGACELWMVLIENNSVQQEHRCTTPARSPEWVGFFSFFLQCCCVVKLSSTSCCYMGAKRLRKPTDRGQILSMCSQGNLAEKLALPLFVSVL</sequence>
<accession>A0ABV0TME6</accession>
<dbReference type="Proteomes" id="UP001482620">
    <property type="component" value="Unassembled WGS sequence"/>
</dbReference>
<organism evidence="1 2">
    <name type="scientific">Ilyodon furcidens</name>
    <name type="common">goldbreast splitfin</name>
    <dbReference type="NCBI Taxonomy" id="33524"/>
    <lineage>
        <taxon>Eukaryota</taxon>
        <taxon>Metazoa</taxon>
        <taxon>Chordata</taxon>
        <taxon>Craniata</taxon>
        <taxon>Vertebrata</taxon>
        <taxon>Euteleostomi</taxon>
        <taxon>Actinopterygii</taxon>
        <taxon>Neopterygii</taxon>
        <taxon>Teleostei</taxon>
        <taxon>Neoteleostei</taxon>
        <taxon>Acanthomorphata</taxon>
        <taxon>Ovalentaria</taxon>
        <taxon>Atherinomorphae</taxon>
        <taxon>Cyprinodontiformes</taxon>
        <taxon>Goodeidae</taxon>
        <taxon>Ilyodon</taxon>
    </lineage>
</organism>
<name>A0ABV0TME6_9TELE</name>